<accession>A0ABD3FG80</accession>
<reference evidence="1 2" key="1">
    <citation type="submission" date="2024-09" db="EMBL/GenBank/DDBJ databases">
        <title>Genome sequencing and assembly of Phytophthora oleae, isolate VK10A, causative agent of rot of olive drupes.</title>
        <authorList>
            <person name="Conti Taguali S."/>
            <person name="Riolo M."/>
            <person name="La Spada F."/>
            <person name="Cacciola S.O."/>
            <person name="Dionisio G."/>
        </authorList>
    </citation>
    <scope>NUCLEOTIDE SEQUENCE [LARGE SCALE GENOMIC DNA]</scope>
    <source>
        <strain evidence="1 2">VK10A</strain>
    </source>
</reference>
<evidence type="ECO:0000313" key="1">
    <source>
        <dbReference type="EMBL" id="KAL3665783.1"/>
    </source>
</evidence>
<protein>
    <recommendedName>
        <fullName evidence="3">Peptidase A2 domain-containing protein</fullName>
    </recommendedName>
</protein>
<evidence type="ECO:0008006" key="3">
    <source>
        <dbReference type="Google" id="ProtNLM"/>
    </source>
</evidence>
<dbReference type="AlphaFoldDB" id="A0ABD3FG80"/>
<comment type="caution">
    <text evidence="1">The sequence shown here is derived from an EMBL/GenBank/DDBJ whole genome shotgun (WGS) entry which is preliminary data.</text>
</comment>
<sequence>MKPVARSWWKTFNPRCCGHKSNAWWNLRHACVGSRNGCLSRKNPHWVKDCPDLTDAQRKKVLDRLQEKKNKVADDTGARAVHVGQGDGDHDQMQVGLNGLLTLSLIPDSGSDWTIIPVSVIEELRTLQPSLQVGHLAEPIVASLADGTKVACLTNVMADL</sequence>
<evidence type="ECO:0000313" key="2">
    <source>
        <dbReference type="Proteomes" id="UP001632037"/>
    </source>
</evidence>
<gene>
    <name evidence="1" type="ORF">V7S43_009212</name>
</gene>
<name>A0ABD3FG80_9STRA</name>
<organism evidence="1 2">
    <name type="scientific">Phytophthora oleae</name>
    <dbReference type="NCBI Taxonomy" id="2107226"/>
    <lineage>
        <taxon>Eukaryota</taxon>
        <taxon>Sar</taxon>
        <taxon>Stramenopiles</taxon>
        <taxon>Oomycota</taxon>
        <taxon>Peronosporomycetes</taxon>
        <taxon>Peronosporales</taxon>
        <taxon>Peronosporaceae</taxon>
        <taxon>Phytophthora</taxon>
    </lineage>
</organism>
<dbReference type="Proteomes" id="UP001632037">
    <property type="component" value="Unassembled WGS sequence"/>
</dbReference>
<keyword evidence="2" id="KW-1185">Reference proteome</keyword>
<proteinExistence type="predicted"/>
<dbReference type="EMBL" id="JBIMZQ010000019">
    <property type="protein sequence ID" value="KAL3665783.1"/>
    <property type="molecule type" value="Genomic_DNA"/>
</dbReference>